<name>A0A8J7GJD2_9ACTN</name>
<dbReference type="GO" id="GO:0003677">
    <property type="term" value="F:DNA binding"/>
    <property type="evidence" value="ECO:0007669"/>
    <property type="project" value="UniProtKB-KW"/>
</dbReference>
<dbReference type="InterPro" id="IPR036390">
    <property type="entry name" value="WH_DNA-bd_sf"/>
</dbReference>
<dbReference type="PROSITE" id="PS50995">
    <property type="entry name" value="HTH_MARR_2"/>
    <property type="match status" value="1"/>
</dbReference>
<accession>A0A8J7GJD2</accession>
<evidence type="ECO:0000259" key="1">
    <source>
        <dbReference type="PROSITE" id="PS50995"/>
    </source>
</evidence>
<organism evidence="2 3">
    <name type="scientific">Longispora fulva</name>
    <dbReference type="NCBI Taxonomy" id="619741"/>
    <lineage>
        <taxon>Bacteria</taxon>
        <taxon>Bacillati</taxon>
        <taxon>Actinomycetota</taxon>
        <taxon>Actinomycetes</taxon>
        <taxon>Micromonosporales</taxon>
        <taxon>Micromonosporaceae</taxon>
        <taxon>Longispora</taxon>
    </lineage>
</organism>
<proteinExistence type="predicted"/>
<dbReference type="GO" id="GO:0003700">
    <property type="term" value="F:DNA-binding transcription factor activity"/>
    <property type="evidence" value="ECO:0007669"/>
    <property type="project" value="InterPro"/>
</dbReference>
<evidence type="ECO:0000313" key="2">
    <source>
        <dbReference type="EMBL" id="MBG6137618.1"/>
    </source>
</evidence>
<gene>
    <name evidence="2" type="ORF">IW245_003812</name>
</gene>
<keyword evidence="3" id="KW-1185">Reference proteome</keyword>
<sequence length="159" mass="17522">MESGYSEEEAAELLTSVGPAFRKMRRTVLTQVENPVPAKDLSRTLVLTIVEEGDVEGEVTVGAVAASLAVDPSVASRMVSDCISAGYLVRAASQRDGRRTILQLSDEGVALLGRFREQQREAFLHITADWTERDRLDFARLVLKYVDSIGQLRDRATPN</sequence>
<dbReference type="EMBL" id="JADOUF010000001">
    <property type="protein sequence ID" value="MBG6137618.1"/>
    <property type="molecule type" value="Genomic_DNA"/>
</dbReference>
<dbReference type="Gene3D" id="1.10.10.10">
    <property type="entry name" value="Winged helix-like DNA-binding domain superfamily/Winged helix DNA-binding domain"/>
    <property type="match status" value="1"/>
</dbReference>
<dbReference type="SUPFAM" id="SSF46785">
    <property type="entry name" value="Winged helix' DNA-binding domain"/>
    <property type="match status" value="1"/>
</dbReference>
<dbReference type="SMART" id="SM00347">
    <property type="entry name" value="HTH_MARR"/>
    <property type="match status" value="1"/>
</dbReference>
<dbReference type="Pfam" id="PF12802">
    <property type="entry name" value="MarR_2"/>
    <property type="match status" value="1"/>
</dbReference>
<dbReference type="InterPro" id="IPR000835">
    <property type="entry name" value="HTH_MarR-typ"/>
</dbReference>
<protein>
    <submittedName>
        <fullName evidence="2">DNA-binding MarR family transcriptional regulator</fullName>
    </submittedName>
</protein>
<dbReference type="PANTHER" id="PTHR33164">
    <property type="entry name" value="TRANSCRIPTIONAL REGULATOR, MARR FAMILY"/>
    <property type="match status" value="1"/>
</dbReference>
<feature type="domain" description="HTH marR-type" evidence="1">
    <location>
        <begin position="10"/>
        <end position="147"/>
    </location>
</feature>
<dbReference type="AlphaFoldDB" id="A0A8J7GJD2"/>
<dbReference type="GO" id="GO:0006950">
    <property type="term" value="P:response to stress"/>
    <property type="evidence" value="ECO:0007669"/>
    <property type="project" value="TreeGrafter"/>
</dbReference>
<dbReference type="Proteomes" id="UP000622552">
    <property type="component" value="Unassembled WGS sequence"/>
</dbReference>
<dbReference type="InterPro" id="IPR039422">
    <property type="entry name" value="MarR/SlyA-like"/>
</dbReference>
<dbReference type="RefSeq" id="WP_197004466.1">
    <property type="nucleotide sequence ID" value="NZ_BONS01000024.1"/>
</dbReference>
<reference evidence="2" key="1">
    <citation type="submission" date="2020-11" db="EMBL/GenBank/DDBJ databases">
        <title>Sequencing the genomes of 1000 actinobacteria strains.</title>
        <authorList>
            <person name="Klenk H.-P."/>
        </authorList>
    </citation>
    <scope>NUCLEOTIDE SEQUENCE</scope>
    <source>
        <strain evidence="2">DSM 45356</strain>
    </source>
</reference>
<dbReference type="PANTHER" id="PTHR33164:SF57">
    <property type="entry name" value="MARR-FAMILY TRANSCRIPTIONAL REGULATOR"/>
    <property type="match status" value="1"/>
</dbReference>
<dbReference type="InterPro" id="IPR036388">
    <property type="entry name" value="WH-like_DNA-bd_sf"/>
</dbReference>
<evidence type="ECO:0000313" key="3">
    <source>
        <dbReference type="Proteomes" id="UP000622552"/>
    </source>
</evidence>
<keyword evidence="2" id="KW-0238">DNA-binding</keyword>
<comment type="caution">
    <text evidence="2">The sequence shown here is derived from an EMBL/GenBank/DDBJ whole genome shotgun (WGS) entry which is preliminary data.</text>
</comment>